<reference evidence="3 4" key="1">
    <citation type="submission" date="2022-01" db="EMBL/GenBank/DDBJ databases">
        <title>A high-quality chromosome-level genome assembly of rohu carp, Labeo rohita.</title>
        <authorList>
            <person name="Arick M.A. II"/>
            <person name="Hsu C.-Y."/>
            <person name="Magbanua Z."/>
            <person name="Pechanova O."/>
            <person name="Grover C."/>
            <person name="Miller E."/>
            <person name="Thrash A."/>
            <person name="Ezzel L."/>
            <person name="Alam S."/>
            <person name="Benzie J."/>
            <person name="Hamilton M."/>
            <person name="Karsi A."/>
            <person name="Lawrence M.L."/>
            <person name="Peterson D.G."/>
        </authorList>
    </citation>
    <scope>NUCLEOTIDE SEQUENCE [LARGE SCALE GENOMIC DNA]</scope>
    <source>
        <strain evidence="4">BAU-BD-2019</strain>
        <tissue evidence="3">Blood</tissue>
    </source>
</reference>
<feature type="repeat" description="WD" evidence="1">
    <location>
        <begin position="203"/>
        <end position="245"/>
    </location>
</feature>
<accession>A0ABQ8M506</accession>
<comment type="caution">
    <text evidence="3">The sequence shown here is derived from an EMBL/GenBank/DDBJ whole genome shotgun (WGS) entry which is preliminary data.</text>
</comment>
<dbReference type="PANTHER" id="PTHR44525:SF1">
    <property type="entry name" value="WD REPEAT-CONTAINING PROTEIN 27"/>
    <property type="match status" value="1"/>
</dbReference>
<dbReference type="EMBL" id="JACTAM010000013">
    <property type="protein sequence ID" value="KAI2657967.1"/>
    <property type="molecule type" value="Genomic_DNA"/>
</dbReference>
<feature type="repeat" description="WD" evidence="1">
    <location>
        <begin position="587"/>
        <end position="628"/>
    </location>
</feature>
<sequence>MPVLKLRAQERKQRSDQFIRSLPSLSVLSGWAGLAHLGFRSVRRTGRGTVPVSMAAVNSVQYFIEKFSVPCNKLVSHLQLACCPSHCAVPWQDRNIRIYENNNLEPHLELTGHHGDVSAMVFGTLRDHLILCSASEDYVIIWDINRCYRQVKEGGTASGRVVGTLLGRVVHLSLCPLSAKVAACSGSRVFLLNAEREEVLGVLKAHLGPVTASEFCPWDVNLLISTSEDRTFKIWDVRKGEILFESAVLSAYPLLSLFFVEQNSQFITGSADGQLWCYTLPVDHKCHLVTKLDLSKLEQKHERNLRKPSSPQNRADENDTSASSEKGLTKLHLWAFLGMTRNDVKGTVETAKPVLRIWAQKLQSCHASLQQRGCFVWIGSSDGLYLLDLDTSELLMTLPLKGNISDLSISMAGSWAISNGLGGNTCCLVTSLFGTSVALLEVNSTRLDNLCFRMATGFSVDEQISVVPSSPLMTMSPLNAELMKHGPKPQRKIGVSCQKSVKDQPLVFHTRVKSSGYNTAPQKGLLREYPSHFEAPSMPYAHLTVSTTPTPVSSLQYSGDGKQIACGLGDGSVLLYKSSLTGNPAVYTGHSKAVNSICWSHSKRWFLSTSEDPTLCIWTANASEPVLTMGDDQFAKPIRCAQFYYLDKFLLLASGSNLMLYLYHLDTTRDDIKRYKQRSKSKLASKLTMKSETDITSVSAINDFYSYIVLASGADRTIQVFDMNQGCMATQIPDAHCRAVHHLTQNRTDSQTRIAYKHKRHDLSHKRITADHNQSYPIISQWKHCLLSLDFLPFILNYPPPNPPQALGGLLKLSGLRGGGTPSVPAGLTVGSPFCTQALESYNLFLSSAITDGLKLWDLRTARCIRRYESHVNRCHHCTAAFSPCGRFITTGSEDHSPSRHPSHALLVSS</sequence>
<dbReference type="Gene3D" id="2.130.10.10">
    <property type="entry name" value="YVTN repeat-like/Quinoprotein amine dehydrogenase"/>
    <property type="match status" value="4"/>
</dbReference>
<protein>
    <submittedName>
        <fullName evidence="3">WD repeat-containing protein 27</fullName>
    </submittedName>
</protein>
<dbReference type="PROSITE" id="PS50294">
    <property type="entry name" value="WD_REPEATS_REGION"/>
    <property type="match status" value="2"/>
</dbReference>
<dbReference type="InterPro" id="IPR042411">
    <property type="entry name" value="WDR27"/>
</dbReference>
<evidence type="ECO:0000256" key="1">
    <source>
        <dbReference type="PROSITE-ProRule" id="PRU00221"/>
    </source>
</evidence>
<keyword evidence="1" id="KW-0853">WD repeat</keyword>
<dbReference type="Pfam" id="PF00400">
    <property type="entry name" value="WD40"/>
    <property type="match status" value="4"/>
</dbReference>
<dbReference type="SMART" id="SM00320">
    <property type="entry name" value="WD40"/>
    <property type="match status" value="9"/>
</dbReference>
<dbReference type="SUPFAM" id="SSF50978">
    <property type="entry name" value="WD40 repeat-like"/>
    <property type="match status" value="2"/>
</dbReference>
<evidence type="ECO:0000256" key="2">
    <source>
        <dbReference type="SAM" id="MobiDB-lite"/>
    </source>
</evidence>
<dbReference type="InterPro" id="IPR015943">
    <property type="entry name" value="WD40/YVTN_repeat-like_dom_sf"/>
</dbReference>
<feature type="region of interest" description="Disordered" evidence="2">
    <location>
        <begin position="300"/>
        <end position="324"/>
    </location>
</feature>
<evidence type="ECO:0000313" key="3">
    <source>
        <dbReference type="EMBL" id="KAI2657967.1"/>
    </source>
</evidence>
<dbReference type="PROSITE" id="PS50082">
    <property type="entry name" value="WD_REPEATS_2"/>
    <property type="match status" value="2"/>
</dbReference>
<dbReference type="Proteomes" id="UP000830375">
    <property type="component" value="Unassembled WGS sequence"/>
</dbReference>
<keyword evidence="4" id="KW-1185">Reference proteome</keyword>
<dbReference type="PANTHER" id="PTHR44525">
    <property type="entry name" value="WD REPEAT-CONTAINING PROTEIN 27"/>
    <property type="match status" value="1"/>
</dbReference>
<evidence type="ECO:0000313" key="4">
    <source>
        <dbReference type="Proteomes" id="UP000830375"/>
    </source>
</evidence>
<name>A0ABQ8M506_LABRO</name>
<gene>
    <name evidence="3" type="ORF">H4Q32_009410</name>
</gene>
<dbReference type="InterPro" id="IPR036322">
    <property type="entry name" value="WD40_repeat_dom_sf"/>
</dbReference>
<proteinExistence type="predicted"/>
<organism evidence="3 4">
    <name type="scientific">Labeo rohita</name>
    <name type="common">Indian major carp</name>
    <name type="synonym">Cyprinus rohita</name>
    <dbReference type="NCBI Taxonomy" id="84645"/>
    <lineage>
        <taxon>Eukaryota</taxon>
        <taxon>Metazoa</taxon>
        <taxon>Chordata</taxon>
        <taxon>Craniata</taxon>
        <taxon>Vertebrata</taxon>
        <taxon>Euteleostomi</taxon>
        <taxon>Actinopterygii</taxon>
        <taxon>Neopterygii</taxon>
        <taxon>Teleostei</taxon>
        <taxon>Ostariophysi</taxon>
        <taxon>Cypriniformes</taxon>
        <taxon>Cyprinidae</taxon>
        <taxon>Labeoninae</taxon>
        <taxon>Labeonini</taxon>
        <taxon>Labeo</taxon>
    </lineage>
</organism>
<dbReference type="InterPro" id="IPR001680">
    <property type="entry name" value="WD40_rpt"/>
</dbReference>